<dbReference type="Proteomes" id="UP001604277">
    <property type="component" value="Unassembled WGS sequence"/>
</dbReference>
<keyword evidence="2" id="KW-1185">Reference proteome</keyword>
<reference evidence="2" key="1">
    <citation type="submission" date="2024-07" db="EMBL/GenBank/DDBJ databases">
        <title>Two chromosome-level genome assemblies of Korean endemic species Abeliophyllum distichum and Forsythia ovata (Oleaceae).</title>
        <authorList>
            <person name="Jang H."/>
        </authorList>
    </citation>
    <scope>NUCLEOTIDE SEQUENCE [LARGE SCALE GENOMIC DNA]</scope>
</reference>
<proteinExistence type="predicted"/>
<accession>A0ABD1U9J6</accession>
<name>A0ABD1U9J6_9LAMI</name>
<organism evidence="1 2">
    <name type="scientific">Forsythia ovata</name>
    <dbReference type="NCBI Taxonomy" id="205694"/>
    <lineage>
        <taxon>Eukaryota</taxon>
        <taxon>Viridiplantae</taxon>
        <taxon>Streptophyta</taxon>
        <taxon>Embryophyta</taxon>
        <taxon>Tracheophyta</taxon>
        <taxon>Spermatophyta</taxon>
        <taxon>Magnoliopsida</taxon>
        <taxon>eudicotyledons</taxon>
        <taxon>Gunneridae</taxon>
        <taxon>Pentapetalae</taxon>
        <taxon>asterids</taxon>
        <taxon>lamiids</taxon>
        <taxon>Lamiales</taxon>
        <taxon>Oleaceae</taxon>
        <taxon>Forsythieae</taxon>
        <taxon>Forsythia</taxon>
    </lineage>
</organism>
<comment type="caution">
    <text evidence="1">The sequence shown here is derived from an EMBL/GenBank/DDBJ whole genome shotgun (WGS) entry which is preliminary data.</text>
</comment>
<dbReference type="EMBL" id="JBFOLJ010000007">
    <property type="protein sequence ID" value="KAL2521698.1"/>
    <property type="molecule type" value="Genomic_DNA"/>
</dbReference>
<dbReference type="AlphaFoldDB" id="A0ABD1U9J6"/>
<sequence>MKLYARHMNNDEYNLEAARRRSSQFSVSRASSGTVAPSMMLGSVVLQIKLVSTEDQVCLCCHGLILCFSVSGGQHDSSWVQRNTDNSGCYDNASRLPQLLLTSDQRSSFRSKS</sequence>
<gene>
    <name evidence="1" type="ORF">Fot_25621</name>
</gene>
<protein>
    <submittedName>
        <fullName evidence="1">Uncharacterized protein</fullName>
    </submittedName>
</protein>
<evidence type="ECO:0000313" key="2">
    <source>
        <dbReference type="Proteomes" id="UP001604277"/>
    </source>
</evidence>
<evidence type="ECO:0000313" key="1">
    <source>
        <dbReference type="EMBL" id="KAL2521698.1"/>
    </source>
</evidence>